<dbReference type="Proteomes" id="UP000623419">
    <property type="component" value="Unassembled WGS sequence"/>
</dbReference>
<sequence length="323" mass="35618">MNTFKWLLKREYWEHRGGLFWAPVITSAIFVFFTIVALTLAAFGINQADEVEIGLNLSEGIAQLADPANRADVTAGLELIFYMLGNPIMGVMAFVGFFYCLGSLYDERKDRSILFWKSLPISDRETVGSKVFTAALIVPAIGVVGATVTALLIMVVLSLFILMHGANPIYLWDVGAISRAIFNMVASLPIYALWALPTIGWLMLCSAWFRRVPFIWAVLIPILSGVLVWMVGLMELFGKGADWFWGQVVGRVLSGTLPGMDIVYRLAHDPVQIQGDGPREIAQYISVGANYTVFAIPQMWIGIALGALMIYAAIRLRGNSDEG</sequence>
<keyword evidence="1" id="KW-1133">Transmembrane helix</keyword>
<name>A0ABQ1HHM3_9GAMM</name>
<organism evidence="2 3">
    <name type="scientific">Arenimonas soli</name>
    <dbReference type="NCBI Taxonomy" id="2269504"/>
    <lineage>
        <taxon>Bacteria</taxon>
        <taxon>Pseudomonadati</taxon>
        <taxon>Pseudomonadota</taxon>
        <taxon>Gammaproteobacteria</taxon>
        <taxon>Lysobacterales</taxon>
        <taxon>Lysobacteraceae</taxon>
        <taxon>Arenimonas</taxon>
    </lineage>
</organism>
<feature type="transmembrane region" description="Helical" evidence="1">
    <location>
        <begin position="79"/>
        <end position="101"/>
    </location>
</feature>
<proteinExistence type="predicted"/>
<feature type="transmembrane region" description="Helical" evidence="1">
    <location>
        <begin position="181"/>
        <end position="202"/>
    </location>
</feature>
<keyword evidence="3" id="KW-1185">Reference proteome</keyword>
<evidence type="ECO:0000256" key="1">
    <source>
        <dbReference type="SAM" id="Phobius"/>
    </source>
</evidence>
<protein>
    <submittedName>
        <fullName evidence="2">ABC transporter permease</fullName>
    </submittedName>
</protein>
<evidence type="ECO:0000313" key="2">
    <source>
        <dbReference type="EMBL" id="GGA76493.1"/>
    </source>
</evidence>
<gene>
    <name evidence="2" type="ORF">GCM10011521_13420</name>
</gene>
<feature type="transmembrane region" description="Helical" evidence="1">
    <location>
        <begin position="294"/>
        <end position="314"/>
    </location>
</feature>
<dbReference type="EMBL" id="BMKC01000001">
    <property type="protein sequence ID" value="GGA76493.1"/>
    <property type="molecule type" value="Genomic_DNA"/>
</dbReference>
<reference evidence="3" key="1">
    <citation type="journal article" date="2019" name="Int. J. Syst. Evol. Microbiol.">
        <title>The Global Catalogue of Microorganisms (GCM) 10K type strain sequencing project: providing services to taxonomists for standard genome sequencing and annotation.</title>
        <authorList>
            <consortium name="The Broad Institute Genomics Platform"/>
            <consortium name="The Broad Institute Genome Sequencing Center for Infectious Disease"/>
            <person name="Wu L."/>
            <person name="Ma J."/>
        </authorList>
    </citation>
    <scope>NUCLEOTIDE SEQUENCE [LARGE SCALE GENOMIC DNA]</scope>
    <source>
        <strain evidence="3">CGMCC 1.15905</strain>
    </source>
</reference>
<evidence type="ECO:0000313" key="3">
    <source>
        <dbReference type="Proteomes" id="UP000623419"/>
    </source>
</evidence>
<comment type="caution">
    <text evidence="2">The sequence shown here is derived from an EMBL/GenBank/DDBJ whole genome shotgun (WGS) entry which is preliminary data.</text>
</comment>
<keyword evidence="1" id="KW-0812">Transmembrane</keyword>
<feature type="transmembrane region" description="Helical" evidence="1">
    <location>
        <begin position="214"/>
        <end position="234"/>
    </location>
</feature>
<dbReference type="RefSeq" id="WP_188662441.1">
    <property type="nucleotide sequence ID" value="NZ_BMKC01000001.1"/>
</dbReference>
<feature type="transmembrane region" description="Helical" evidence="1">
    <location>
        <begin position="131"/>
        <end position="161"/>
    </location>
</feature>
<keyword evidence="1" id="KW-0472">Membrane</keyword>
<feature type="transmembrane region" description="Helical" evidence="1">
    <location>
        <begin position="20"/>
        <end position="45"/>
    </location>
</feature>
<accession>A0ABQ1HHM3</accession>